<dbReference type="RefSeq" id="WP_179259698.1">
    <property type="nucleotide sequence ID" value="NZ_CP058601.1"/>
</dbReference>
<proteinExistence type="predicted"/>
<dbReference type="GeneID" id="56032305"/>
<evidence type="ECO:0000313" key="1">
    <source>
        <dbReference type="EMBL" id="QLG47956.1"/>
    </source>
</evidence>
<reference evidence="1 2" key="1">
    <citation type="submission" date="2020-07" db="EMBL/GenBank/DDBJ databases">
        <authorList>
            <person name="Cui H."/>
        </authorList>
    </citation>
    <scope>NUCLEOTIDE SEQUENCE [LARGE SCALE GENOMIC DNA]</scope>
    <source>
        <strain evidence="1 2">YPL8</strain>
    </source>
</reference>
<dbReference type="Proteomes" id="UP000509241">
    <property type="component" value="Chromosome"/>
</dbReference>
<accession>A0A7D5KBN0</accession>
<gene>
    <name evidence="1" type="ORF">HYG82_03400</name>
</gene>
<dbReference type="AlphaFoldDB" id="A0A7D5KBN0"/>
<dbReference type="EMBL" id="CP058601">
    <property type="protein sequence ID" value="QLG47956.1"/>
    <property type="molecule type" value="Genomic_DNA"/>
</dbReference>
<organism evidence="1 2">
    <name type="scientific">Natrinema halophilum</name>
    <dbReference type="NCBI Taxonomy" id="1699371"/>
    <lineage>
        <taxon>Archaea</taxon>
        <taxon>Methanobacteriati</taxon>
        <taxon>Methanobacteriota</taxon>
        <taxon>Stenosarchaea group</taxon>
        <taxon>Halobacteria</taxon>
        <taxon>Halobacteriales</taxon>
        <taxon>Natrialbaceae</taxon>
        <taxon>Natrinema</taxon>
    </lineage>
</organism>
<keyword evidence="2" id="KW-1185">Reference proteome</keyword>
<evidence type="ECO:0000313" key="2">
    <source>
        <dbReference type="Proteomes" id="UP000509241"/>
    </source>
</evidence>
<name>A0A7D5KBN0_9EURY</name>
<sequence>MIYRRALENRIVGGGGGFASSGEEDHRFGIRLALRLAEQNGISGVVLRNH</sequence>
<dbReference type="KEGG" id="haly:HYG82_03400"/>
<protein>
    <submittedName>
        <fullName evidence="1">Uncharacterized protein</fullName>
    </submittedName>
</protein>